<keyword evidence="4 8" id="KW-0479">Metal-binding</keyword>
<dbReference type="InterPro" id="IPR016192">
    <property type="entry name" value="APOBEC/CMP_deaminase_Zn-bd"/>
</dbReference>
<organism evidence="10 11">
    <name type="scientific">Lactobacillus mulieris</name>
    <dbReference type="NCBI Taxonomy" id="2508708"/>
    <lineage>
        <taxon>Bacteria</taxon>
        <taxon>Bacillati</taxon>
        <taxon>Bacillota</taxon>
        <taxon>Bacilli</taxon>
        <taxon>Lactobacillales</taxon>
        <taxon>Lactobacillaceae</taxon>
        <taxon>Lactobacillus</taxon>
    </lineage>
</organism>
<dbReference type="GO" id="GO:0008270">
    <property type="term" value="F:zinc ion binding"/>
    <property type="evidence" value="ECO:0007669"/>
    <property type="project" value="UniProtKB-UniRule"/>
</dbReference>
<dbReference type="InterPro" id="IPR016193">
    <property type="entry name" value="Cytidine_deaminase-like"/>
</dbReference>
<dbReference type="PANTHER" id="PTHR11079:SF202">
    <property type="entry name" value="TRNA-SPECIFIC ADENOSINE DEAMINASE"/>
    <property type="match status" value="1"/>
</dbReference>
<dbReference type="NCBIfam" id="NF008113">
    <property type="entry name" value="PRK10860.1"/>
    <property type="match status" value="1"/>
</dbReference>
<accession>A0AAP3GXX3</accession>
<comment type="caution">
    <text evidence="10">The sequence shown here is derived from an EMBL/GenBank/DDBJ whole genome shotgun (WGS) entry which is preliminary data.</text>
</comment>
<evidence type="ECO:0000313" key="11">
    <source>
        <dbReference type="Proteomes" id="UP001213015"/>
    </source>
</evidence>
<evidence type="ECO:0000313" key="10">
    <source>
        <dbReference type="EMBL" id="MCZ3845432.1"/>
    </source>
</evidence>
<dbReference type="SUPFAM" id="SSF53927">
    <property type="entry name" value="Cytidine deaminase-like"/>
    <property type="match status" value="1"/>
</dbReference>
<evidence type="ECO:0000256" key="3">
    <source>
        <dbReference type="ARBA" id="ARBA00022694"/>
    </source>
</evidence>
<comment type="similarity">
    <text evidence="1">Belongs to the cytidine and deoxycytidylate deaminase family. ADAT2 subfamily.</text>
</comment>
<evidence type="ECO:0000256" key="7">
    <source>
        <dbReference type="ARBA" id="ARBA00048045"/>
    </source>
</evidence>
<dbReference type="PROSITE" id="PS00903">
    <property type="entry name" value="CYT_DCMP_DEAMINASES_1"/>
    <property type="match status" value="1"/>
</dbReference>
<evidence type="ECO:0000256" key="1">
    <source>
        <dbReference type="ARBA" id="ARBA00010669"/>
    </source>
</evidence>
<dbReference type="InterPro" id="IPR002125">
    <property type="entry name" value="CMP_dCMP_dom"/>
</dbReference>
<feature type="binding site" evidence="8">
    <location>
        <position position="87"/>
    </location>
    <ligand>
        <name>Zn(2+)</name>
        <dbReference type="ChEBI" id="CHEBI:29105"/>
        <note>catalytic</note>
    </ligand>
</feature>
<dbReference type="CDD" id="cd01285">
    <property type="entry name" value="nucleoside_deaminase"/>
    <property type="match status" value="1"/>
</dbReference>
<dbReference type="InterPro" id="IPR028883">
    <property type="entry name" value="tRNA_aden_deaminase"/>
</dbReference>
<feature type="domain" description="CMP/dCMP-type deaminase" evidence="9">
    <location>
        <begin position="5"/>
        <end position="117"/>
    </location>
</feature>
<dbReference type="GeneID" id="97458457"/>
<keyword evidence="3 8" id="KW-0819">tRNA processing</keyword>
<dbReference type="GO" id="GO:0002100">
    <property type="term" value="P:tRNA wobble adenosine to inosine editing"/>
    <property type="evidence" value="ECO:0007669"/>
    <property type="project" value="UniProtKB-UniRule"/>
</dbReference>
<evidence type="ECO:0000256" key="2">
    <source>
        <dbReference type="ARBA" id="ARBA00011738"/>
    </source>
</evidence>
<feature type="binding site" evidence="8">
    <location>
        <position position="57"/>
    </location>
    <ligand>
        <name>Zn(2+)</name>
        <dbReference type="ChEBI" id="CHEBI:29105"/>
        <note>catalytic</note>
    </ligand>
</feature>
<evidence type="ECO:0000256" key="8">
    <source>
        <dbReference type="HAMAP-Rule" id="MF_00972"/>
    </source>
</evidence>
<dbReference type="EMBL" id="JAKHLF010000018">
    <property type="protein sequence ID" value="MCZ3845432.1"/>
    <property type="molecule type" value="Genomic_DNA"/>
</dbReference>
<dbReference type="PANTHER" id="PTHR11079">
    <property type="entry name" value="CYTOSINE DEAMINASE FAMILY MEMBER"/>
    <property type="match status" value="1"/>
</dbReference>
<reference evidence="10" key="1">
    <citation type="submission" date="2022-01" db="EMBL/GenBank/DDBJ databases">
        <title>VMRC isolate genome collection.</title>
        <authorList>
            <person name="France M."/>
            <person name="Rutt L."/>
            <person name="Humphrys M."/>
            <person name="Ravel J."/>
        </authorList>
    </citation>
    <scope>NUCLEOTIDE SEQUENCE</scope>
    <source>
        <strain evidence="10">C0127B5</strain>
    </source>
</reference>
<comment type="cofactor">
    <cofactor evidence="8">
        <name>Zn(2+)</name>
        <dbReference type="ChEBI" id="CHEBI:29105"/>
    </cofactor>
    <text evidence="8">Binds 1 zinc ion per subunit.</text>
</comment>
<dbReference type="InterPro" id="IPR058535">
    <property type="entry name" value="MafB19-deam"/>
</dbReference>
<keyword evidence="6 8" id="KW-0862">Zinc</keyword>
<dbReference type="RefSeq" id="WP_006585807.1">
    <property type="nucleotide sequence ID" value="NZ_CP160088.1"/>
</dbReference>
<dbReference type="GO" id="GO:0052717">
    <property type="term" value="F:tRNA-specific adenosine-34 deaminase activity"/>
    <property type="evidence" value="ECO:0007669"/>
    <property type="project" value="UniProtKB-UniRule"/>
</dbReference>
<evidence type="ECO:0000256" key="4">
    <source>
        <dbReference type="ARBA" id="ARBA00022723"/>
    </source>
</evidence>
<feature type="active site" description="Proton donor" evidence="8">
    <location>
        <position position="59"/>
    </location>
</feature>
<dbReference type="Proteomes" id="UP001213015">
    <property type="component" value="Unassembled WGS sequence"/>
</dbReference>
<comment type="function">
    <text evidence="8">Catalyzes the deamination of adenosine to inosine at the wobble position 34 of tRNA(Arg2).</text>
</comment>
<evidence type="ECO:0000256" key="6">
    <source>
        <dbReference type="ARBA" id="ARBA00022833"/>
    </source>
</evidence>
<dbReference type="PROSITE" id="PS51747">
    <property type="entry name" value="CYT_DCMP_DEAMINASES_2"/>
    <property type="match status" value="1"/>
</dbReference>
<dbReference type="Pfam" id="PF14437">
    <property type="entry name" value="MafB19-deam"/>
    <property type="match status" value="1"/>
</dbReference>
<keyword evidence="5 8" id="KW-0378">Hydrolase</keyword>
<dbReference type="HAMAP" id="MF_00972">
    <property type="entry name" value="tRNA_aden_deaminase"/>
    <property type="match status" value="1"/>
</dbReference>
<dbReference type="FunFam" id="3.40.140.10:FF:000005">
    <property type="entry name" value="tRNA-specific adenosine deaminase"/>
    <property type="match status" value="1"/>
</dbReference>
<dbReference type="AlphaFoldDB" id="A0AAP3GXX3"/>
<protein>
    <recommendedName>
        <fullName evidence="8">tRNA-specific adenosine deaminase</fullName>
        <ecNumber evidence="8">3.5.4.33</ecNumber>
    </recommendedName>
</protein>
<sequence length="174" mass="19380">MFSSEEKKHYMELAFAEAKKAEAQDEVPIGAIVVDPKGQVIGRGYNRRELDNVATHHAEILAINEACKTLNSWRLIDCSLFVTLEPCAMCAGAIINARLKEVFYGAPDHKAGASGSVVDLFAVEKFNHHPQVIRGLYRDKASSMLTNFFRTIRAKQKEKKLKAKENKASSSQID</sequence>
<gene>
    <name evidence="8 10" type="primary">tadA</name>
    <name evidence="10" type="ORF">L2422_08010</name>
</gene>
<comment type="subunit">
    <text evidence="2 8">Homodimer.</text>
</comment>
<dbReference type="Gene3D" id="3.40.140.10">
    <property type="entry name" value="Cytidine Deaminase, domain 2"/>
    <property type="match status" value="1"/>
</dbReference>
<evidence type="ECO:0000256" key="5">
    <source>
        <dbReference type="ARBA" id="ARBA00022801"/>
    </source>
</evidence>
<evidence type="ECO:0000259" key="9">
    <source>
        <dbReference type="PROSITE" id="PS51747"/>
    </source>
</evidence>
<feature type="binding site" evidence="8">
    <location>
        <position position="90"/>
    </location>
    <ligand>
        <name>Zn(2+)</name>
        <dbReference type="ChEBI" id="CHEBI:29105"/>
        <note>catalytic</note>
    </ligand>
</feature>
<comment type="catalytic activity">
    <reaction evidence="7 8">
        <text>adenosine(34) in tRNA + H2O + H(+) = inosine(34) in tRNA + NH4(+)</text>
        <dbReference type="Rhea" id="RHEA:43168"/>
        <dbReference type="Rhea" id="RHEA-COMP:10373"/>
        <dbReference type="Rhea" id="RHEA-COMP:10374"/>
        <dbReference type="ChEBI" id="CHEBI:15377"/>
        <dbReference type="ChEBI" id="CHEBI:15378"/>
        <dbReference type="ChEBI" id="CHEBI:28938"/>
        <dbReference type="ChEBI" id="CHEBI:74411"/>
        <dbReference type="ChEBI" id="CHEBI:82852"/>
        <dbReference type="EC" id="3.5.4.33"/>
    </reaction>
</comment>
<dbReference type="EC" id="3.5.4.33" evidence="8"/>
<name>A0AAP3GXX3_9LACO</name>
<proteinExistence type="inferred from homology"/>